<keyword evidence="3" id="KW-0540">Nuclease</keyword>
<name>A0ABW6AJS8_9BACT</name>
<protein>
    <submittedName>
        <fullName evidence="3">DNA/RNA non-specific endonuclease</fullName>
    </submittedName>
</protein>
<dbReference type="InterPro" id="IPR044929">
    <property type="entry name" value="DNA/RNA_non-sp_Endonuclease_sf"/>
</dbReference>
<keyword evidence="3" id="KW-0378">Hydrolase</keyword>
<evidence type="ECO:0000313" key="4">
    <source>
        <dbReference type="Proteomes" id="UP001597512"/>
    </source>
</evidence>
<dbReference type="InterPro" id="IPR040255">
    <property type="entry name" value="Non-specific_endonuclease"/>
</dbReference>
<dbReference type="PANTHER" id="PTHR13966">
    <property type="entry name" value="ENDONUCLEASE RELATED"/>
    <property type="match status" value="1"/>
</dbReference>
<accession>A0ABW6AJS8</accession>
<dbReference type="Proteomes" id="UP001597512">
    <property type="component" value="Unassembled WGS sequence"/>
</dbReference>
<keyword evidence="3" id="KW-0255">Endonuclease</keyword>
<evidence type="ECO:0000259" key="2">
    <source>
        <dbReference type="SMART" id="SM00892"/>
    </source>
</evidence>
<reference evidence="4" key="1">
    <citation type="journal article" date="2019" name="Int. J. Syst. Evol. Microbiol.">
        <title>The Global Catalogue of Microorganisms (GCM) 10K type strain sequencing project: providing services to taxonomists for standard genome sequencing and annotation.</title>
        <authorList>
            <consortium name="The Broad Institute Genomics Platform"/>
            <consortium name="The Broad Institute Genome Sequencing Center for Infectious Disease"/>
            <person name="Wu L."/>
            <person name="Ma J."/>
        </authorList>
    </citation>
    <scope>NUCLEOTIDE SEQUENCE [LARGE SCALE GENOMIC DNA]</scope>
    <source>
        <strain evidence="4">KCTC 52490</strain>
    </source>
</reference>
<dbReference type="SMART" id="SM00477">
    <property type="entry name" value="NUC"/>
    <property type="match status" value="1"/>
</dbReference>
<dbReference type="SUPFAM" id="SSF54060">
    <property type="entry name" value="His-Me finger endonucleases"/>
    <property type="match status" value="1"/>
</dbReference>
<sequence length="295" mass="32411">MSAKPMQSLHQVKTIVLAFALGLLLNSCRTVHPSVPTVGNHPANLSRIDNLALGNPSGAAGNDQNNYLITRAQYVVSYNRSRGIANWVSWHLSLAWKGDSRRTNDFRPDPLIPMGWYTARSSDYTNTGFDRGHLCPSDDRDVTPEDNAATFLLTNIVPQAPRHNREVWKYLEEYERQLMNSGNDVYIIAGASGTGGTGQNGYAASLVGGKLTVPATLWKILVVVPATSDSTFQITANTRVIAVNIPNNQLAADKPWRAYITSIDDLENLTGYDFLSNVPVEIQRIIEKRIDGGNS</sequence>
<dbReference type="InterPro" id="IPR044925">
    <property type="entry name" value="His-Me_finger_sf"/>
</dbReference>
<comment type="caution">
    <text evidence="3">The sequence shown here is derived from an EMBL/GenBank/DDBJ whole genome shotgun (WGS) entry which is preliminary data.</text>
</comment>
<dbReference type="Pfam" id="PF01223">
    <property type="entry name" value="Endonuclease_NS"/>
    <property type="match status" value="1"/>
</dbReference>
<dbReference type="InterPro" id="IPR001604">
    <property type="entry name" value="Endo_G_ENPP1-like_dom"/>
</dbReference>
<keyword evidence="4" id="KW-1185">Reference proteome</keyword>
<dbReference type="PANTHER" id="PTHR13966:SF5">
    <property type="entry name" value="ENDONUCLEASE G, MITOCHONDRIAL"/>
    <property type="match status" value="1"/>
</dbReference>
<dbReference type="GO" id="GO:0004519">
    <property type="term" value="F:endonuclease activity"/>
    <property type="evidence" value="ECO:0007669"/>
    <property type="project" value="UniProtKB-KW"/>
</dbReference>
<evidence type="ECO:0000313" key="3">
    <source>
        <dbReference type="EMBL" id="MFD2935736.1"/>
    </source>
</evidence>
<proteinExistence type="predicted"/>
<dbReference type="SMART" id="SM00892">
    <property type="entry name" value="Endonuclease_NS"/>
    <property type="match status" value="1"/>
</dbReference>
<dbReference type="CDD" id="cd00091">
    <property type="entry name" value="NUC"/>
    <property type="match status" value="1"/>
</dbReference>
<dbReference type="EMBL" id="JBHUOM010000019">
    <property type="protein sequence ID" value="MFD2935736.1"/>
    <property type="molecule type" value="Genomic_DNA"/>
</dbReference>
<organism evidence="3 4">
    <name type="scientific">Spirosoma flavum</name>
    <dbReference type="NCBI Taxonomy" id="2048557"/>
    <lineage>
        <taxon>Bacteria</taxon>
        <taxon>Pseudomonadati</taxon>
        <taxon>Bacteroidota</taxon>
        <taxon>Cytophagia</taxon>
        <taxon>Cytophagales</taxon>
        <taxon>Cytophagaceae</taxon>
        <taxon>Spirosoma</taxon>
    </lineage>
</organism>
<gene>
    <name evidence="3" type="ORF">ACFS25_18290</name>
</gene>
<feature type="domain" description="ENPP1-3/EXOG-like endonuclease/phosphodiesterase" evidence="1">
    <location>
        <begin position="71"/>
        <end position="281"/>
    </location>
</feature>
<evidence type="ECO:0000259" key="1">
    <source>
        <dbReference type="SMART" id="SM00477"/>
    </source>
</evidence>
<feature type="domain" description="DNA/RNA non-specific endonuclease/pyrophosphatase/phosphodiesterase" evidence="2">
    <location>
        <begin position="70"/>
        <end position="281"/>
    </location>
</feature>
<dbReference type="InterPro" id="IPR020821">
    <property type="entry name" value="ENPP1-3/EXOG-like_nuc-like"/>
</dbReference>
<dbReference type="Gene3D" id="3.40.570.10">
    <property type="entry name" value="Extracellular Endonuclease, subunit A"/>
    <property type="match status" value="1"/>
</dbReference>
<dbReference type="RefSeq" id="WP_381503909.1">
    <property type="nucleotide sequence ID" value="NZ_JBHUOM010000019.1"/>
</dbReference>